<keyword evidence="2" id="KW-1185">Reference proteome</keyword>
<gene>
    <name evidence="1" type="ORF">KSX_04350</name>
</gene>
<dbReference type="AlphaFoldDB" id="A0A8J3HR23"/>
<proteinExistence type="predicted"/>
<organism evidence="1 2">
    <name type="scientific">Ktedonospora formicarum</name>
    <dbReference type="NCBI Taxonomy" id="2778364"/>
    <lineage>
        <taxon>Bacteria</taxon>
        <taxon>Bacillati</taxon>
        <taxon>Chloroflexota</taxon>
        <taxon>Ktedonobacteria</taxon>
        <taxon>Ktedonobacterales</taxon>
        <taxon>Ktedonobacteraceae</taxon>
        <taxon>Ktedonospora</taxon>
    </lineage>
</organism>
<comment type="caution">
    <text evidence="1">The sequence shown here is derived from an EMBL/GenBank/DDBJ whole genome shotgun (WGS) entry which is preliminary data.</text>
</comment>
<dbReference type="Proteomes" id="UP000612362">
    <property type="component" value="Unassembled WGS sequence"/>
</dbReference>
<evidence type="ECO:0000313" key="2">
    <source>
        <dbReference type="Proteomes" id="UP000612362"/>
    </source>
</evidence>
<sequence>MGRCYLHQKEVRLWCITEVGTTEVGFAEVGITKVGFREVGTTEIGYDRLIRQSPLIPCPPLPV</sequence>
<name>A0A8J3HR23_9CHLR</name>
<evidence type="ECO:0000313" key="1">
    <source>
        <dbReference type="EMBL" id="GHO42272.1"/>
    </source>
</evidence>
<protein>
    <submittedName>
        <fullName evidence="1">Uncharacterized protein</fullName>
    </submittedName>
</protein>
<accession>A0A8J3HR23</accession>
<reference evidence="1" key="1">
    <citation type="submission" date="2020-10" db="EMBL/GenBank/DDBJ databases">
        <title>Taxonomic study of unclassified bacteria belonging to the class Ktedonobacteria.</title>
        <authorList>
            <person name="Yabe S."/>
            <person name="Wang C.M."/>
            <person name="Zheng Y."/>
            <person name="Sakai Y."/>
            <person name="Cavaletti L."/>
            <person name="Monciardini P."/>
            <person name="Donadio S."/>
        </authorList>
    </citation>
    <scope>NUCLEOTIDE SEQUENCE</scope>
    <source>
        <strain evidence="1">SOSP1-1</strain>
    </source>
</reference>
<dbReference type="EMBL" id="BNJF01000001">
    <property type="protein sequence ID" value="GHO42272.1"/>
    <property type="molecule type" value="Genomic_DNA"/>
</dbReference>